<dbReference type="EMBL" id="CM046505">
    <property type="protein sequence ID" value="KAI8674888.1"/>
    <property type="molecule type" value="Genomic_DNA"/>
</dbReference>
<reference evidence="1" key="1">
    <citation type="submission" date="2022-06" db="EMBL/GenBank/DDBJ databases">
        <title>Fusarium solani species complex genomes reveal bases of compartmentalisation and animal pathogenesis.</title>
        <authorList>
            <person name="Tsai I.J."/>
        </authorList>
    </citation>
    <scope>NUCLEOTIDE SEQUENCE</scope>
    <source>
        <strain evidence="1">Fu6.1</strain>
    </source>
</reference>
<dbReference type="Proteomes" id="UP001065298">
    <property type="component" value="Chromosome 3"/>
</dbReference>
<protein>
    <submittedName>
        <fullName evidence="1">SP-RING-type domain-containing protein</fullName>
    </submittedName>
</protein>
<comment type="caution">
    <text evidence="1">The sequence shown here is derived from an EMBL/GenBank/DDBJ whole genome shotgun (WGS) entry which is preliminary data.</text>
</comment>
<evidence type="ECO:0000313" key="2">
    <source>
        <dbReference type="Proteomes" id="UP001065298"/>
    </source>
</evidence>
<organism evidence="1 2">
    <name type="scientific">Fusarium keratoplasticum</name>
    <dbReference type="NCBI Taxonomy" id="1328300"/>
    <lineage>
        <taxon>Eukaryota</taxon>
        <taxon>Fungi</taxon>
        <taxon>Dikarya</taxon>
        <taxon>Ascomycota</taxon>
        <taxon>Pezizomycotina</taxon>
        <taxon>Sordariomycetes</taxon>
        <taxon>Hypocreomycetidae</taxon>
        <taxon>Hypocreales</taxon>
        <taxon>Nectriaceae</taxon>
        <taxon>Fusarium</taxon>
        <taxon>Fusarium solani species complex</taxon>
    </lineage>
</organism>
<sequence>MSRRLLNRSGVSSSSTATTTTALPEYQPPSCPLSDAARRDLNDLSHARTTVVYQQQLDDSVGLLGSSIGDLHEQLREQRDRLESLRAKRQEKGNEKTPDEERLETHVADLETRVNALTDSFEEAIRVVIDYKAELEDEGLIITDLYNAAAADVAQSQRRPRRGDDAEAAEESDDDVDSKDLAAPSILERFKDMRAKKKADYTAMDMHQRYALNNDYAGFKKLWHDAMAGEDGPPLPDASRWFRPDGRPVMRATTPGAADDDDDDDIAVAREVLSINCPLTLQPMKQPYSNRKCKHTFEKAALLDYLPLRGDAQCPQTGCSEVSSLLIYLTLGAVTDIKTQRFSRSRFDHDFYLDQAMVRRIKRARQAQEQHDMDEDEDEGNEDEDVVVRGHQPVPGRVPKKERV</sequence>
<keyword evidence="2" id="KW-1185">Reference proteome</keyword>
<proteinExistence type="predicted"/>
<gene>
    <name evidence="1" type="ORF">NCS57_00388300</name>
</gene>
<accession>A0ACC0R3T1</accession>
<evidence type="ECO:0000313" key="1">
    <source>
        <dbReference type="EMBL" id="KAI8674888.1"/>
    </source>
</evidence>
<name>A0ACC0R3T1_9HYPO</name>